<accession>A0A2N9LJI7</accession>
<evidence type="ECO:0000256" key="3">
    <source>
        <dbReference type="SAM" id="SignalP"/>
    </source>
</evidence>
<protein>
    <submittedName>
        <fullName evidence="5">Poly(Beta-D-mannuronate) lyase</fullName>
        <ecNumber evidence="5">4.2.2.3</ecNumber>
    </submittedName>
</protein>
<evidence type="ECO:0000256" key="2">
    <source>
        <dbReference type="ARBA" id="ARBA00023239"/>
    </source>
</evidence>
<feature type="chain" id="PRO_5014614833" evidence="3">
    <location>
        <begin position="35"/>
        <end position="375"/>
    </location>
</feature>
<dbReference type="Pfam" id="PF05426">
    <property type="entry name" value="Alginate_lyase"/>
    <property type="match status" value="1"/>
</dbReference>
<dbReference type="AlphaFoldDB" id="A0A2N9LJI7"/>
<dbReference type="GO" id="GO:0042597">
    <property type="term" value="C:periplasmic space"/>
    <property type="evidence" value="ECO:0007669"/>
    <property type="project" value="InterPro"/>
</dbReference>
<organism evidence="5 6">
    <name type="scientific">Candidatus Sulfuritelmatomonas gaucii</name>
    <dbReference type="NCBI Taxonomy" id="2043161"/>
    <lineage>
        <taxon>Bacteria</taxon>
        <taxon>Pseudomonadati</taxon>
        <taxon>Acidobacteriota</taxon>
        <taxon>Terriglobia</taxon>
        <taxon>Terriglobales</taxon>
        <taxon>Acidobacteriaceae</taxon>
        <taxon>Candidatus Sulfuritelmatomonas</taxon>
    </lineage>
</organism>
<reference evidence="6" key="1">
    <citation type="submission" date="2018-02" db="EMBL/GenBank/DDBJ databases">
        <authorList>
            <person name="Hausmann B."/>
        </authorList>
    </citation>
    <scope>NUCLEOTIDE SEQUENCE [LARGE SCALE GENOMIC DNA]</scope>
    <source>
        <strain evidence="6">Peat soil MAG SbA5</strain>
    </source>
</reference>
<dbReference type="EMBL" id="OKRB01000096">
    <property type="protein sequence ID" value="SPE23391.1"/>
    <property type="molecule type" value="Genomic_DNA"/>
</dbReference>
<dbReference type="EC" id="4.2.2.3" evidence="5"/>
<evidence type="ECO:0000313" key="6">
    <source>
        <dbReference type="Proteomes" id="UP000239735"/>
    </source>
</evidence>
<dbReference type="Proteomes" id="UP000239735">
    <property type="component" value="Unassembled WGS sequence"/>
</dbReference>
<feature type="domain" description="Alginate lyase" evidence="4">
    <location>
        <begin position="77"/>
        <end position="316"/>
    </location>
</feature>
<sequence length="375" mass="40328">MHLFRPVRRRGAALVVASLACVLCATAAAKPAHAAKNADKHAAQSLRSPWDLHPVTLTSAKYDCPTLPPLPHDIVAYDYYSDAKHSITDPKRHAAYQAAARPFLAIEEATEHAADNYQSTGSREAAACVAQLLVQQAQANAMTGSMSSNQAYYVQNWAIGALAVVWLKVRPAGAAALGVTPAQTAVLQAWMKTVAGQVEDYFGTEHEKGAGSGRNNHYYWAGFSVMAAGIAANDRSLYDWGAGTYKFGVDQIAPDGTLPLEMARGQRALHYHLFAIAPLVTMAELASANGDDLYAYDDSRIHLLVSRTVDGLADNHFFQEKSGVPQDTPENGVVKGSDISWLPPYARRFPDPAFTALLNRAPAQPEGYLGGMPPP</sequence>
<dbReference type="SUPFAM" id="SSF48230">
    <property type="entry name" value="Chondroitin AC/alginate lyase"/>
    <property type="match status" value="1"/>
</dbReference>
<keyword evidence="1 3" id="KW-0732">Signal</keyword>
<evidence type="ECO:0000313" key="5">
    <source>
        <dbReference type="EMBL" id="SPE23391.1"/>
    </source>
</evidence>
<gene>
    <name evidence="5" type="ORF">SBA5_390006</name>
</gene>
<proteinExistence type="predicted"/>
<keyword evidence="2 5" id="KW-0456">Lyase</keyword>
<name>A0A2N9LJI7_9BACT</name>
<dbReference type="InterPro" id="IPR008929">
    <property type="entry name" value="Chondroitin_lyas"/>
</dbReference>
<dbReference type="PROSITE" id="PS51257">
    <property type="entry name" value="PROKAR_LIPOPROTEIN"/>
    <property type="match status" value="1"/>
</dbReference>
<dbReference type="GO" id="GO:0045135">
    <property type="term" value="F:poly(beta-D-mannuronate) lyase activity"/>
    <property type="evidence" value="ECO:0007669"/>
    <property type="project" value="UniProtKB-EC"/>
</dbReference>
<dbReference type="Gene3D" id="1.50.10.100">
    <property type="entry name" value="Chondroitin AC/alginate lyase"/>
    <property type="match status" value="1"/>
</dbReference>
<evidence type="ECO:0000259" key="4">
    <source>
        <dbReference type="Pfam" id="PF05426"/>
    </source>
</evidence>
<evidence type="ECO:0000256" key="1">
    <source>
        <dbReference type="ARBA" id="ARBA00022729"/>
    </source>
</evidence>
<feature type="signal peptide" evidence="3">
    <location>
        <begin position="1"/>
        <end position="34"/>
    </location>
</feature>
<dbReference type="InterPro" id="IPR008397">
    <property type="entry name" value="Alginate_lyase_dom"/>
</dbReference>